<dbReference type="Proteomes" id="UP001174909">
    <property type="component" value="Unassembled WGS sequence"/>
</dbReference>
<keyword evidence="4" id="KW-0862">Zinc</keyword>
<sequence length="395" mass="42244">MLREVRSEGDAAIRRYTKLLDGVDLPEFKISEAELAEARSSISTELESALLLAAKRITDFHQATLPRNWVDLEQGLGEMVRPLERVGLYAPGGTAAYPSTVLMTAIPARVAGVKEVILTTPRRGAEPLNPAVMAAAHIAGVDAVYQIGGVPAIAAMAYGTESIAKVDKICGPGNIFVAYAKKLVQGQVDIDGIFGPTETIVIADDTAQASFCAADMIAQAEHDPLSTAILVTDSSDLIDQVELELELRLSTLERGDMARDALERQGRIVLVEDLDEAVELANRIAPEHLCMMVADPWTWAGKVKNAGGLFLGEYSPEVMGDYIAGPSHVMPTGGTARFNSALSVHHFMRTMPVVGLTPQTFRNLGEAAVQIAHVEGLTGHSGAIEVRLESLKARA</sequence>
<dbReference type="InterPro" id="IPR022695">
    <property type="entry name" value="Histidinol_DH_monofunct"/>
</dbReference>
<evidence type="ECO:0000256" key="2">
    <source>
        <dbReference type="ARBA" id="ARBA00010178"/>
    </source>
</evidence>
<dbReference type="InterPro" id="IPR012131">
    <property type="entry name" value="Hstdl_DH"/>
</dbReference>
<reference evidence="7" key="1">
    <citation type="submission" date="2023-03" db="EMBL/GenBank/DDBJ databases">
        <authorList>
            <person name="Steffen K."/>
            <person name="Cardenas P."/>
        </authorList>
    </citation>
    <scope>NUCLEOTIDE SEQUENCE</scope>
</reference>
<evidence type="ECO:0000313" key="8">
    <source>
        <dbReference type="Proteomes" id="UP001174909"/>
    </source>
</evidence>
<keyword evidence="5" id="KW-0560">Oxidoreductase</keyword>
<evidence type="ECO:0000313" key="7">
    <source>
        <dbReference type="EMBL" id="CAI8000087.1"/>
    </source>
</evidence>
<comment type="similarity">
    <text evidence="2 6">Belongs to the histidinol dehydrogenase family.</text>
</comment>
<evidence type="ECO:0000256" key="5">
    <source>
        <dbReference type="ARBA" id="ARBA00023002"/>
    </source>
</evidence>
<dbReference type="PANTHER" id="PTHR21256:SF2">
    <property type="entry name" value="HISTIDINE BIOSYNTHESIS TRIFUNCTIONAL PROTEIN"/>
    <property type="match status" value="1"/>
</dbReference>
<dbReference type="EMBL" id="CASHTH010000392">
    <property type="protein sequence ID" value="CAI8000087.1"/>
    <property type="molecule type" value="Genomic_DNA"/>
</dbReference>
<dbReference type="Gene3D" id="3.40.50.1980">
    <property type="entry name" value="Nitrogenase molybdenum iron protein domain"/>
    <property type="match status" value="2"/>
</dbReference>
<keyword evidence="3" id="KW-0479">Metal-binding</keyword>
<accession>A0AA35R1X9</accession>
<evidence type="ECO:0000256" key="4">
    <source>
        <dbReference type="ARBA" id="ARBA00022833"/>
    </source>
</evidence>
<keyword evidence="8" id="KW-1185">Reference proteome</keyword>
<protein>
    <submittedName>
        <fullName evidence="7">Histidinol dehydrogenase</fullName>
    </submittedName>
</protein>
<comment type="cofactor">
    <cofactor evidence="1">
        <name>Zn(2+)</name>
        <dbReference type="ChEBI" id="CHEBI:29105"/>
    </cofactor>
</comment>
<comment type="caution">
    <text evidence="7">The sequence shown here is derived from an EMBL/GenBank/DDBJ whole genome shotgun (WGS) entry which is preliminary data.</text>
</comment>
<dbReference type="GO" id="GO:0051287">
    <property type="term" value="F:NAD binding"/>
    <property type="evidence" value="ECO:0007669"/>
    <property type="project" value="InterPro"/>
</dbReference>
<dbReference type="PRINTS" id="PR00083">
    <property type="entry name" value="HOLDHDRGNASE"/>
</dbReference>
<dbReference type="GO" id="GO:0046872">
    <property type="term" value="F:metal ion binding"/>
    <property type="evidence" value="ECO:0007669"/>
    <property type="project" value="UniProtKB-KW"/>
</dbReference>
<dbReference type="GO" id="GO:0000105">
    <property type="term" value="P:L-histidine biosynthetic process"/>
    <property type="evidence" value="ECO:0007669"/>
    <property type="project" value="InterPro"/>
</dbReference>
<dbReference type="FunFam" id="3.40.50.1980:FF:000026">
    <property type="entry name" value="Histidinol dehydrogenase"/>
    <property type="match status" value="1"/>
</dbReference>
<name>A0AA35R1X9_GEOBA</name>
<dbReference type="InterPro" id="IPR016161">
    <property type="entry name" value="Ald_DH/histidinol_DH"/>
</dbReference>
<dbReference type="HAMAP" id="MF_01024">
    <property type="entry name" value="HisD"/>
    <property type="match status" value="1"/>
</dbReference>
<dbReference type="FunFam" id="3.40.50.1980:FF:000001">
    <property type="entry name" value="Histidinol dehydrogenase"/>
    <property type="match status" value="1"/>
</dbReference>
<dbReference type="GO" id="GO:0004399">
    <property type="term" value="F:histidinol dehydrogenase activity"/>
    <property type="evidence" value="ECO:0007669"/>
    <property type="project" value="InterPro"/>
</dbReference>
<dbReference type="SUPFAM" id="SSF53720">
    <property type="entry name" value="ALDH-like"/>
    <property type="match status" value="1"/>
</dbReference>
<dbReference type="CDD" id="cd06572">
    <property type="entry name" value="Histidinol_dh"/>
    <property type="match status" value="1"/>
</dbReference>
<proteinExistence type="inferred from homology"/>
<dbReference type="Pfam" id="PF00815">
    <property type="entry name" value="Histidinol_dh"/>
    <property type="match status" value="1"/>
</dbReference>
<dbReference type="GO" id="GO:0005829">
    <property type="term" value="C:cytosol"/>
    <property type="evidence" value="ECO:0007669"/>
    <property type="project" value="TreeGrafter"/>
</dbReference>
<evidence type="ECO:0000256" key="3">
    <source>
        <dbReference type="ARBA" id="ARBA00022723"/>
    </source>
</evidence>
<dbReference type="PIRSF" id="PIRSF000099">
    <property type="entry name" value="Histidinol_dh"/>
    <property type="match status" value="1"/>
</dbReference>
<evidence type="ECO:0000256" key="6">
    <source>
        <dbReference type="RuleBase" id="RU004175"/>
    </source>
</evidence>
<dbReference type="PANTHER" id="PTHR21256">
    <property type="entry name" value="HISTIDINOL DEHYDROGENASE HDH"/>
    <property type="match status" value="1"/>
</dbReference>
<evidence type="ECO:0000256" key="1">
    <source>
        <dbReference type="ARBA" id="ARBA00001947"/>
    </source>
</evidence>
<dbReference type="AlphaFoldDB" id="A0AA35R1X9"/>
<organism evidence="7 8">
    <name type="scientific">Geodia barretti</name>
    <name type="common">Barrett's horny sponge</name>
    <dbReference type="NCBI Taxonomy" id="519541"/>
    <lineage>
        <taxon>Eukaryota</taxon>
        <taxon>Metazoa</taxon>
        <taxon>Porifera</taxon>
        <taxon>Demospongiae</taxon>
        <taxon>Heteroscleromorpha</taxon>
        <taxon>Tetractinellida</taxon>
        <taxon>Astrophorina</taxon>
        <taxon>Geodiidae</taxon>
        <taxon>Geodia</taxon>
    </lineage>
</organism>
<dbReference type="NCBIfam" id="TIGR00069">
    <property type="entry name" value="hisD"/>
    <property type="match status" value="1"/>
</dbReference>
<dbReference type="Gene3D" id="1.20.5.1300">
    <property type="match status" value="1"/>
</dbReference>
<gene>
    <name evidence="7" type="ORF">GBAR_LOCUS2843</name>
</gene>